<feature type="coiled-coil region" evidence="1">
    <location>
        <begin position="7"/>
        <end position="50"/>
    </location>
</feature>
<comment type="caution">
    <text evidence="2">The sequence shown here is derived from an EMBL/GenBank/DDBJ whole genome shotgun (WGS) entry which is preliminary data.</text>
</comment>
<evidence type="ECO:0000313" key="2">
    <source>
        <dbReference type="EMBL" id="GAH23774.1"/>
    </source>
</evidence>
<reference evidence="2" key="1">
    <citation type="journal article" date="2014" name="Front. Microbiol.">
        <title>High frequency of phylogenetically diverse reductive dehalogenase-homologous genes in deep subseafloor sedimentary metagenomes.</title>
        <authorList>
            <person name="Kawai M."/>
            <person name="Futagami T."/>
            <person name="Toyoda A."/>
            <person name="Takaki Y."/>
            <person name="Nishi S."/>
            <person name="Hori S."/>
            <person name="Arai W."/>
            <person name="Tsubouchi T."/>
            <person name="Morono Y."/>
            <person name="Uchiyama I."/>
            <person name="Ito T."/>
            <person name="Fujiyama A."/>
            <person name="Inagaki F."/>
            <person name="Takami H."/>
        </authorList>
    </citation>
    <scope>NUCLEOTIDE SEQUENCE</scope>
    <source>
        <strain evidence="2">Expedition CK06-06</strain>
    </source>
</reference>
<evidence type="ECO:0000256" key="1">
    <source>
        <dbReference type="SAM" id="Coils"/>
    </source>
</evidence>
<dbReference type="EMBL" id="BARU01003436">
    <property type="protein sequence ID" value="GAH23774.1"/>
    <property type="molecule type" value="Genomic_DNA"/>
</dbReference>
<protein>
    <submittedName>
        <fullName evidence="2">Uncharacterized protein</fullName>
    </submittedName>
</protein>
<organism evidence="2">
    <name type="scientific">marine sediment metagenome</name>
    <dbReference type="NCBI Taxonomy" id="412755"/>
    <lineage>
        <taxon>unclassified sequences</taxon>
        <taxon>metagenomes</taxon>
        <taxon>ecological metagenomes</taxon>
    </lineage>
</organism>
<dbReference type="AlphaFoldDB" id="X1F318"/>
<feature type="non-terminal residue" evidence="2">
    <location>
        <position position="1"/>
    </location>
</feature>
<proteinExistence type="predicted"/>
<sequence>KSFGGSVKKNEEKFKELMKQAELELEKDKYKDIKKNLKDYLKKLSELIIKTCVAIIPVKELPWGEVVFRTIPRITFDDKVHLLDNAIAYYGEINCFIGRTTIFGKMKDPSNEPFFAPFMGNLDLGGYELEESQDKPKSQEFSYVSAIINSLDSPITKNQLSKYHEEFESHGDPIADALMKDDELLNSMGKITTALESETYLYKLQ</sequence>
<accession>X1F318</accession>
<name>X1F318_9ZZZZ</name>
<keyword evidence="1" id="KW-0175">Coiled coil</keyword>
<gene>
    <name evidence="2" type="ORF">S03H2_07437</name>
</gene>